<dbReference type="Gene3D" id="3.50.50.60">
    <property type="entry name" value="FAD/NAD(P)-binding domain"/>
    <property type="match status" value="1"/>
</dbReference>
<keyword evidence="3" id="KW-1185">Reference proteome</keyword>
<dbReference type="EMBL" id="KZ678146">
    <property type="protein sequence ID" value="PSN61073.1"/>
    <property type="molecule type" value="Genomic_DNA"/>
</dbReference>
<evidence type="ECO:0000313" key="3">
    <source>
        <dbReference type="Proteomes" id="UP000240883"/>
    </source>
</evidence>
<keyword evidence="1" id="KW-0472">Membrane</keyword>
<sequence>MAPQRPIRVAVVGSGMAGLVTAYLLHHDARQRYAVKVFESGAALSLDSASVSIPNAASEEPERVDLPMRAFAGGFYGNLKAMYQHLGIQFRSQPFLFEFAKTTPGSSYFVHASNFHRAPWHPHRGPMATAAHAIEVVYLLACYSWFCLCCFLVAPWPASAQGSPETLDQYLKRICLPQYFTTYYLLPLISSVTTCPHQSLLGFPASDIVEYKKRTHRQPHYIVSNGVKTVQDRLIRGIDYQLSSAVSRVEPLAAGVRVSWRKTGSASNTVHQEHYDRVILAVAPDIVGQIFEPLRYHMNRIPTVLVESVVHTDLSALDLHSHTPNSSGGSGAQLILLRTSNVGVHKTESLHAQPCGAVVTTCPFSPIDPAHVIHSAKFTRVLRSPGSKQVINSILQDTPVVVVDEKPLPAWRNGDGNVWLAGGWCWDGMVLLEGCVVSAMRVADAFEVDVPW</sequence>
<evidence type="ECO:0000313" key="2">
    <source>
        <dbReference type="EMBL" id="PSN61073.1"/>
    </source>
</evidence>
<dbReference type="OrthoDB" id="5977668at2759"/>
<dbReference type="Proteomes" id="UP000240883">
    <property type="component" value="Unassembled WGS sequence"/>
</dbReference>
<evidence type="ECO:0000256" key="1">
    <source>
        <dbReference type="SAM" id="Phobius"/>
    </source>
</evidence>
<organism evidence="2 3">
    <name type="scientific">Corynespora cassiicola Philippines</name>
    <dbReference type="NCBI Taxonomy" id="1448308"/>
    <lineage>
        <taxon>Eukaryota</taxon>
        <taxon>Fungi</taxon>
        <taxon>Dikarya</taxon>
        <taxon>Ascomycota</taxon>
        <taxon>Pezizomycotina</taxon>
        <taxon>Dothideomycetes</taxon>
        <taxon>Pleosporomycetidae</taxon>
        <taxon>Pleosporales</taxon>
        <taxon>Corynesporascaceae</taxon>
        <taxon>Corynespora</taxon>
    </lineage>
</organism>
<dbReference type="STRING" id="1448308.A0A2T2N6N3"/>
<dbReference type="GO" id="GO:0016491">
    <property type="term" value="F:oxidoreductase activity"/>
    <property type="evidence" value="ECO:0007669"/>
    <property type="project" value="TreeGrafter"/>
</dbReference>
<proteinExistence type="predicted"/>
<accession>A0A2T2N6N3</accession>
<feature type="transmembrane region" description="Helical" evidence="1">
    <location>
        <begin position="6"/>
        <end position="26"/>
    </location>
</feature>
<keyword evidence="1" id="KW-1133">Transmembrane helix</keyword>
<gene>
    <name evidence="2" type="ORF">BS50DRAFT_578869</name>
</gene>
<dbReference type="PANTHER" id="PTHR42923">
    <property type="entry name" value="PROTOPORPHYRINOGEN OXIDASE"/>
    <property type="match status" value="1"/>
</dbReference>
<dbReference type="PANTHER" id="PTHR42923:SF42">
    <property type="entry name" value="AMINE OXIDASE DOMAIN-CONTAINING PROTEIN"/>
    <property type="match status" value="1"/>
</dbReference>
<feature type="transmembrane region" description="Helical" evidence="1">
    <location>
        <begin position="136"/>
        <end position="156"/>
    </location>
</feature>
<evidence type="ECO:0008006" key="4">
    <source>
        <dbReference type="Google" id="ProtNLM"/>
    </source>
</evidence>
<protein>
    <recommendedName>
        <fullName evidence="4">FAD/NAD(P)-binding domain-containing protein</fullName>
    </recommendedName>
</protein>
<name>A0A2T2N6N3_CORCC</name>
<dbReference type="Pfam" id="PF13450">
    <property type="entry name" value="NAD_binding_8"/>
    <property type="match status" value="1"/>
</dbReference>
<dbReference type="AlphaFoldDB" id="A0A2T2N6N3"/>
<reference evidence="2 3" key="1">
    <citation type="journal article" date="2018" name="Front. Microbiol.">
        <title>Genome-Wide Analysis of Corynespora cassiicola Leaf Fall Disease Putative Effectors.</title>
        <authorList>
            <person name="Lopez D."/>
            <person name="Ribeiro S."/>
            <person name="Label P."/>
            <person name="Fumanal B."/>
            <person name="Venisse J.S."/>
            <person name="Kohler A."/>
            <person name="de Oliveira R.R."/>
            <person name="Labutti K."/>
            <person name="Lipzen A."/>
            <person name="Lail K."/>
            <person name="Bauer D."/>
            <person name="Ohm R.A."/>
            <person name="Barry K.W."/>
            <person name="Spatafora J."/>
            <person name="Grigoriev I.V."/>
            <person name="Martin F.M."/>
            <person name="Pujade-Renaud V."/>
        </authorList>
    </citation>
    <scope>NUCLEOTIDE SEQUENCE [LARGE SCALE GENOMIC DNA]</scope>
    <source>
        <strain evidence="2 3">Philippines</strain>
    </source>
</reference>
<dbReference type="InterPro" id="IPR036188">
    <property type="entry name" value="FAD/NAD-bd_sf"/>
</dbReference>
<dbReference type="InterPro" id="IPR050464">
    <property type="entry name" value="Zeta_carotene_desat/Oxidored"/>
</dbReference>
<dbReference type="SUPFAM" id="SSF51905">
    <property type="entry name" value="FAD/NAD(P)-binding domain"/>
    <property type="match status" value="1"/>
</dbReference>
<keyword evidence="1" id="KW-0812">Transmembrane</keyword>